<dbReference type="SUPFAM" id="SSF50346">
    <property type="entry name" value="PRC-barrel domain"/>
    <property type="match status" value="1"/>
</dbReference>
<dbReference type="EMBL" id="JADGMQ010000001">
    <property type="protein sequence ID" value="MBI1619283.1"/>
    <property type="molecule type" value="Genomic_DNA"/>
</dbReference>
<reference evidence="3 4" key="1">
    <citation type="submission" date="2020-10" db="EMBL/GenBank/DDBJ databases">
        <title>Aquamicrobium zhengzhouensis sp. nov., a exopolysaccharide producing bacterium isolated from farmland soil.</title>
        <authorList>
            <person name="Wang X."/>
        </authorList>
    </citation>
    <scope>NUCLEOTIDE SEQUENCE [LARGE SCALE GENOMIC DNA]</scope>
    <source>
        <strain evidence="4">cd-1</strain>
    </source>
</reference>
<evidence type="ECO:0000313" key="3">
    <source>
        <dbReference type="EMBL" id="MBI1619283.1"/>
    </source>
</evidence>
<dbReference type="Gene3D" id="2.30.30.240">
    <property type="entry name" value="PRC-barrel domain"/>
    <property type="match status" value="1"/>
</dbReference>
<evidence type="ECO:0000256" key="1">
    <source>
        <dbReference type="SAM" id="SignalP"/>
    </source>
</evidence>
<organism evidence="3 4">
    <name type="scientific">Aquamicrobium zhengzhouense</name>
    <dbReference type="NCBI Taxonomy" id="2781738"/>
    <lineage>
        <taxon>Bacteria</taxon>
        <taxon>Pseudomonadati</taxon>
        <taxon>Pseudomonadota</taxon>
        <taxon>Alphaproteobacteria</taxon>
        <taxon>Hyphomicrobiales</taxon>
        <taxon>Phyllobacteriaceae</taxon>
        <taxon>Aquamicrobium</taxon>
    </lineage>
</organism>
<gene>
    <name evidence="3" type="ORF">IOD40_01215</name>
</gene>
<dbReference type="Pfam" id="PF05239">
    <property type="entry name" value="PRC"/>
    <property type="match status" value="1"/>
</dbReference>
<accession>A0ABS0SA00</accession>
<evidence type="ECO:0000259" key="2">
    <source>
        <dbReference type="Pfam" id="PF05239"/>
    </source>
</evidence>
<evidence type="ECO:0000313" key="4">
    <source>
        <dbReference type="Proteomes" id="UP000601789"/>
    </source>
</evidence>
<feature type="chain" id="PRO_5045794149" evidence="1">
    <location>
        <begin position="23"/>
        <end position="121"/>
    </location>
</feature>
<keyword evidence="1" id="KW-0732">Signal</keyword>
<name>A0ABS0SA00_9HYPH</name>
<feature type="signal peptide" evidence="1">
    <location>
        <begin position="1"/>
        <end position="22"/>
    </location>
</feature>
<dbReference type="Proteomes" id="UP000601789">
    <property type="component" value="Unassembled WGS sequence"/>
</dbReference>
<dbReference type="RefSeq" id="WP_198473456.1">
    <property type="nucleotide sequence ID" value="NZ_JADGMQ010000001.1"/>
</dbReference>
<keyword evidence="4" id="KW-1185">Reference proteome</keyword>
<sequence>MRLKTILAAVAALGVTALNAFAQNSLVEVDDNVQVTAFSAKVDEIDDLDVYNAAGTKIGEVEDMVGTDKSTPTALIIDFEGTEGYADQDVVVPIDQVVWENDRLILSADTDTVNAMEVWKD</sequence>
<comment type="caution">
    <text evidence="3">The sequence shown here is derived from an EMBL/GenBank/DDBJ whole genome shotgun (WGS) entry which is preliminary data.</text>
</comment>
<proteinExistence type="predicted"/>
<feature type="domain" description="PRC-barrel" evidence="2">
    <location>
        <begin position="42"/>
        <end position="111"/>
    </location>
</feature>
<protein>
    <submittedName>
        <fullName evidence="3">PRC-barrel domain-containing protein</fullName>
    </submittedName>
</protein>
<dbReference type="InterPro" id="IPR027275">
    <property type="entry name" value="PRC-brl_dom"/>
</dbReference>
<dbReference type="InterPro" id="IPR011033">
    <property type="entry name" value="PRC_barrel-like_sf"/>
</dbReference>